<evidence type="ECO:0000256" key="1">
    <source>
        <dbReference type="SAM" id="MobiDB-lite"/>
    </source>
</evidence>
<protein>
    <submittedName>
        <fullName evidence="2">Uncharacterized protein</fullName>
    </submittedName>
</protein>
<feature type="region of interest" description="Disordered" evidence="1">
    <location>
        <begin position="134"/>
        <end position="172"/>
    </location>
</feature>
<evidence type="ECO:0000313" key="3">
    <source>
        <dbReference type="Proteomes" id="UP000002630"/>
    </source>
</evidence>
<feature type="region of interest" description="Disordered" evidence="1">
    <location>
        <begin position="93"/>
        <end position="118"/>
    </location>
</feature>
<feature type="compositionally biased region" description="Acidic residues" evidence="1">
    <location>
        <begin position="150"/>
        <end position="172"/>
    </location>
</feature>
<organism evidence="2 3">
    <name type="scientific">Ectocarpus siliculosus</name>
    <name type="common">Brown alga</name>
    <name type="synonym">Conferva siliculosa</name>
    <dbReference type="NCBI Taxonomy" id="2880"/>
    <lineage>
        <taxon>Eukaryota</taxon>
        <taxon>Sar</taxon>
        <taxon>Stramenopiles</taxon>
        <taxon>Ochrophyta</taxon>
        <taxon>PX clade</taxon>
        <taxon>Phaeophyceae</taxon>
        <taxon>Ectocarpales</taxon>
        <taxon>Ectocarpaceae</taxon>
        <taxon>Ectocarpus</taxon>
    </lineage>
</organism>
<keyword evidence="3" id="KW-1185">Reference proteome</keyword>
<proteinExistence type="predicted"/>
<dbReference type="OrthoDB" id="10316515at2759"/>
<dbReference type="InParanoid" id="D7FLT4"/>
<dbReference type="EMBL" id="FN649760">
    <property type="protein sequence ID" value="CBJ29770.1"/>
    <property type="molecule type" value="Genomic_DNA"/>
</dbReference>
<name>D7FLT4_ECTSI</name>
<dbReference type="AlphaFoldDB" id="D7FLT4"/>
<gene>
    <name evidence="2" type="ORF">Esi_0161_0022</name>
</gene>
<accession>D7FLT4</accession>
<feature type="compositionally biased region" description="Low complexity" evidence="1">
    <location>
        <begin position="100"/>
        <end position="109"/>
    </location>
</feature>
<sequence>MSISKRDVSREVESVFTALAKARVRKDMDPEVLKSSQYLDRKLEAHLKLDWYNEQAVKSEARRQANQPPDWICLLLQRDRDARRAWQLLKAVQTSGWGGSSSKPKPAKGQLQNPEKEAYVDSAALAESKLELQEERAAQGLSNEPTPSFEVEEVDDWETLDDLPGDEPTETA</sequence>
<reference evidence="2 3" key="1">
    <citation type="journal article" date="2010" name="Nature">
        <title>The Ectocarpus genome and the independent evolution of multicellularity in brown algae.</title>
        <authorList>
            <person name="Cock J.M."/>
            <person name="Sterck L."/>
            <person name="Rouze P."/>
            <person name="Scornet D."/>
            <person name="Allen A.E."/>
            <person name="Amoutzias G."/>
            <person name="Anthouard V."/>
            <person name="Artiguenave F."/>
            <person name="Aury J.M."/>
            <person name="Badger J.H."/>
            <person name="Beszteri B."/>
            <person name="Billiau K."/>
            <person name="Bonnet E."/>
            <person name="Bothwell J.H."/>
            <person name="Bowler C."/>
            <person name="Boyen C."/>
            <person name="Brownlee C."/>
            <person name="Carrano C.J."/>
            <person name="Charrier B."/>
            <person name="Cho G.Y."/>
            <person name="Coelho S.M."/>
            <person name="Collen J."/>
            <person name="Corre E."/>
            <person name="Da Silva C."/>
            <person name="Delage L."/>
            <person name="Delaroque N."/>
            <person name="Dittami S.M."/>
            <person name="Doulbeau S."/>
            <person name="Elias M."/>
            <person name="Farnham G."/>
            <person name="Gachon C.M."/>
            <person name="Gschloessl B."/>
            <person name="Heesch S."/>
            <person name="Jabbari K."/>
            <person name="Jubin C."/>
            <person name="Kawai H."/>
            <person name="Kimura K."/>
            <person name="Kloareg B."/>
            <person name="Kupper F.C."/>
            <person name="Lang D."/>
            <person name="Le Bail A."/>
            <person name="Leblanc C."/>
            <person name="Lerouge P."/>
            <person name="Lohr M."/>
            <person name="Lopez P.J."/>
            <person name="Martens C."/>
            <person name="Maumus F."/>
            <person name="Michel G."/>
            <person name="Miranda-Saavedra D."/>
            <person name="Morales J."/>
            <person name="Moreau H."/>
            <person name="Motomura T."/>
            <person name="Nagasato C."/>
            <person name="Napoli C.A."/>
            <person name="Nelson D.R."/>
            <person name="Nyvall-Collen P."/>
            <person name="Peters A.F."/>
            <person name="Pommier C."/>
            <person name="Potin P."/>
            <person name="Poulain J."/>
            <person name="Quesneville H."/>
            <person name="Read B."/>
            <person name="Rensing S.A."/>
            <person name="Ritter A."/>
            <person name="Rousvoal S."/>
            <person name="Samanta M."/>
            <person name="Samson G."/>
            <person name="Schroeder D.C."/>
            <person name="Segurens B."/>
            <person name="Strittmatter M."/>
            <person name="Tonon T."/>
            <person name="Tregear J.W."/>
            <person name="Valentin K."/>
            <person name="von Dassow P."/>
            <person name="Yamagishi T."/>
            <person name="Van de Peer Y."/>
            <person name="Wincker P."/>
        </authorList>
    </citation>
    <scope>NUCLEOTIDE SEQUENCE [LARGE SCALE GENOMIC DNA]</scope>
    <source>
        <strain evidence="3">Ec32 / CCAP1310/4</strain>
    </source>
</reference>
<evidence type="ECO:0000313" key="2">
    <source>
        <dbReference type="EMBL" id="CBJ29770.1"/>
    </source>
</evidence>
<dbReference type="Proteomes" id="UP000002630">
    <property type="component" value="Unassembled WGS sequence"/>
</dbReference>